<keyword evidence="1" id="KW-0472">Membrane</keyword>
<dbReference type="Proteomes" id="UP000187609">
    <property type="component" value="Unassembled WGS sequence"/>
</dbReference>
<gene>
    <name evidence="3" type="primary">FLCY_1</name>
    <name evidence="3" type="ORF">A4A49_33497</name>
</gene>
<protein>
    <submittedName>
        <fullName evidence="3">Farnesylcysteine lyase</fullName>
    </submittedName>
</protein>
<comment type="caution">
    <text evidence="3">The sequence shown here is derived from an EMBL/GenBank/DDBJ whole genome shotgun (WGS) entry which is preliminary data.</text>
</comment>
<organism evidence="3 4">
    <name type="scientific">Nicotiana attenuata</name>
    <name type="common">Coyote tobacco</name>
    <dbReference type="NCBI Taxonomy" id="49451"/>
    <lineage>
        <taxon>Eukaryota</taxon>
        <taxon>Viridiplantae</taxon>
        <taxon>Streptophyta</taxon>
        <taxon>Embryophyta</taxon>
        <taxon>Tracheophyta</taxon>
        <taxon>Spermatophyta</taxon>
        <taxon>Magnoliopsida</taxon>
        <taxon>eudicotyledons</taxon>
        <taxon>Gunneridae</taxon>
        <taxon>Pentapetalae</taxon>
        <taxon>asterids</taxon>
        <taxon>lamiids</taxon>
        <taxon>Solanales</taxon>
        <taxon>Solanaceae</taxon>
        <taxon>Nicotianoideae</taxon>
        <taxon>Nicotianeae</taxon>
        <taxon>Nicotiana</taxon>
    </lineage>
</organism>
<dbReference type="PANTHER" id="PTHR15944:SF0">
    <property type="entry name" value="PRENYLCYSTEINE LYASE DOMAIN-CONTAINING PROTEIN"/>
    <property type="match status" value="1"/>
</dbReference>
<dbReference type="InterPro" id="IPR036188">
    <property type="entry name" value="FAD/NAD-bd_sf"/>
</dbReference>
<keyword evidence="2" id="KW-0732">Signal</keyword>
<evidence type="ECO:0000313" key="4">
    <source>
        <dbReference type="Proteomes" id="UP000187609"/>
    </source>
</evidence>
<dbReference type="SUPFAM" id="SSF51905">
    <property type="entry name" value="FAD/NAD(P)-binding domain"/>
    <property type="match status" value="1"/>
</dbReference>
<keyword evidence="1" id="KW-0812">Transmembrane</keyword>
<dbReference type="InterPro" id="IPR017046">
    <property type="entry name" value="Prenylcysteine_Oxase1"/>
</dbReference>
<keyword evidence="1" id="KW-1133">Transmembrane helix</keyword>
<dbReference type="STRING" id="49451.A0A1J6J0G9"/>
<dbReference type="Gramene" id="OIT00777">
    <property type="protein sequence ID" value="OIT00777"/>
    <property type="gene ID" value="A4A49_33497"/>
</dbReference>
<dbReference type="PANTHER" id="PTHR15944">
    <property type="entry name" value="FARNESYLCYSTEINE LYASE"/>
    <property type="match status" value="1"/>
</dbReference>
<evidence type="ECO:0000313" key="3">
    <source>
        <dbReference type="EMBL" id="OIT00777.1"/>
    </source>
</evidence>
<feature type="signal peptide" evidence="2">
    <location>
        <begin position="1"/>
        <end position="23"/>
    </location>
</feature>
<evidence type="ECO:0000256" key="1">
    <source>
        <dbReference type="SAM" id="Phobius"/>
    </source>
</evidence>
<sequence>MMKNLHSAINVVVLSLVLISTESSPTVCIIGSGIGGSSVAHFLRSYSNSKIDTIRIFELHDAVGRRMVTVTISGETFEAGASILHPKNYHALNYTKYLNLFVRPSESDSSFGIWDGREFIFKTFTSQSKFPIFQSLVSFVNSMLFFFRNGFSLFRMNTFVEVHQLH</sequence>
<dbReference type="AlphaFoldDB" id="A0A1J6J0G9"/>
<keyword evidence="3" id="KW-0456">Lyase</keyword>
<dbReference type="Pfam" id="PF13450">
    <property type="entry name" value="NAD_binding_8"/>
    <property type="match status" value="1"/>
</dbReference>
<reference evidence="3" key="1">
    <citation type="submission" date="2016-11" db="EMBL/GenBank/DDBJ databases">
        <title>The genome of Nicotiana attenuata.</title>
        <authorList>
            <person name="Xu S."/>
            <person name="Brockmoeller T."/>
            <person name="Gaquerel E."/>
            <person name="Navarro A."/>
            <person name="Kuhl H."/>
            <person name="Gase K."/>
            <person name="Ling Z."/>
            <person name="Zhou W."/>
            <person name="Kreitzer C."/>
            <person name="Stanke M."/>
            <person name="Tang H."/>
            <person name="Lyons E."/>
            <person name="Pandey P."/>
            <person name="Pandey S.P."/>
            <person name="Timmermann B."/>
            <person name="Baldwin I.T."/>
        </authorList>
    </citation>
    <scope>NUCLEOTIDE SEQUENCE [LARGE SCALE GENOMIC DNA]</scope>
    <source>
        <strain evidence="3">UT</strain>
    </source>
</reference>
<proteinExistence type="predicted"/>
<dbReference type="GO" id="GO:0001735">
    <property type="term" value="F:prenylcysteine oxidase activity"/>
    <property type="evidence" value="ECO:0007669"/>
    <property type="project" value="InterPro"/>
</dbReference>
<keyword evidence="4" id="KW-1185">Reference proteome</keyword>
<feature type="chain" id="PRO_5012136807" evidence="2">
    <location>
        <begin position="24"/>
        <end position="166"/>
    </location>
</feature>
<evidence type="ECO:0000256" key="2">
    <source>
        <dbReference type="SAM" id="SignalP"/>
    </source>
</evidence>
<dbReference type="Gene3D" id="3.50.50.60">
    <property type="entry name" value="FAD/NAD(P)-binding domain"/>
    <property type="match status" value="1"/>
</dbReference>
<dbReference type="GO" id="GO:0016829">
    <property type="term" value="F:lyase activity"/>
    <property type="evidence" value="ECO:0007669"/>
    <property type="project" value="UniProtKB-KW"/>
</dbReference>
<feature type="transmembrane region" description="Helical" evidence="1">
    <location>
        <begin position="130"/>
        <end position="147"/>
    </location>
</feature>
<dbReference type="EMBL" id="MJEQ01037189">
    <property type="protein sequence ID" value="OIT00777.1"/>
    <property type="molecule type" value="Genomic_DNA"/>
</dbReference>
<accession>A0A1J6J0G9</accession>
<dbReference type="GO" id="GO:0030327">
    <property type="term" value="P:prenylated protein catabolic process"/>
    <property type="evidence" value="ECO:0007669"/>
    <property type="project" value="TreeGrafter"/>
</dbReference>
<name>A0A1J6J0G9_NICAT</name>